<dbReference type="EMBL" id="LKTP01000023">
    <property type="protein sequence ID" value="KRG28248.1"/>
    <property type="molecule type" value="Genomic_DNA"/>
</dbReference>
<name>A0A0Q9ZIY6_9FLAO</name>
<dbReference type="OrthoDB" id="2340053at2"/>
<keyword evidence="3" id="KW-1185">Reference proteome</keyword>
<dbReference type="Proteomes" id="UP000051643">
    <property type="component" value="Unassembled WGS sequence"/>
</dbReference>
<evidence type="ECO:0000313" key="3">
    <source>
        <dbReference type="Proteomes" id="UP000051643"/>
    </source>
</evidence>
<reference evidence="2" key="1">
    <citation type="submission" date="2015-10" db="EMBL/GenBank/DDBJ databases">
        <title>Draft genome sequence of Salegentibacter mishustinae KCTC 12263.</title>
        <authorList>
            <person name="Lin W."/>
            <person name="Zheng Q."/>
        </authorList>
    </citation>
    <scope>NUCLEOTIDE SEQUENCE [LARGE SCALE GENOMIC DNA]</scope>
    <source>
        <strain evidence="2">KCTC 12263</strain>
    </source>
</reference>
<protein>
    <submittedName>
        <fullName evidence="2">Uncharacterized protein</fullName>
    </submittedName>
</protein>
<dbReference type="RefSeq" id="WP_057481920.1">
    <property type="nucleotide sequence ID" value="NZ_BMWR01000001.1"/>
</dbReference>
<evidence type="ECO:0000256" key="1">
    <source>
        <dbReference type="SAM" id="Coils"/>
    </source>
</evidence>
<organism evidence="2 3">
    <name type="scientific">Salegentibacter mishustinae</name>
    <dbReference type="NCBI Taxonomy" id="270918"/>
    <lineage>
        <taxon>Bacteria</taxon>
        <taxon>Pseudomonadati</taxon>
        <taxon>Bacteroidota</taxon>
        <taxon>Flavobacteriia</taxon>
        <taxon>Flavobacteriales</taxon>
        <taxon>Flavobacteriaceae</taxon>
        <taxon>Salegentibacter</taxon>
    </lineage>
</organism>
<feature type="coiled-coil region" evidence="1">
    <location>
        <begin position="43"/>
        <end position="70"/>
    </location>
</feature>
<accession>A0A0Q9ZIY6</accession>
<proteinExistence type="predicted"/>
<dbReference type="AlphaFoldDB" id="A0A0Q9ZIY6"/>
<comment type="caution">
    <text evidence="2">The sequence shown here is derived from an EMBL/GenBank/DDBJ whole genome shotgun (WGS) entry which is preliminary data.</text>
</comment>
<evidence type="ECO:0000313" key="2">
    <source>
        <dbReference type="EMBL" id="KRG28248.1"/>
    </source>
</evidence>
<sequence length="127" mass="14368">MKQEKNTNKVIKSLFPIHSMIFDNIKKSQVISETILEGGNILKIQAELNKKRAEAEMNELNAKVSQELAIAHRIANAVDVEIEEIYEDDNSGKVVGNFNEKNPNIELGGENRKVAKRIYRFKGNITT</sequence>
<gene>
    <name evidence="2" type="ORF">APR42_05530</name>
</gene>
<keyword evidence="1" id="KW-0175">Coiled coil</keyword>